<dbReference type="PROSITE" id="PS51257">
    <property type="entry name" value="PROKAR_LIPOPROTEIN"/>
    <property type="match status" value="1"/>
</dbReference>
<dbReference type="Pfam" id="PF01547">
    <property type="entry name" value="SBP_bac_1"/>
    <property type="match status" value="1"/>
</dbReference>
<keyword evidence="2" id="KW-0813">Transport</keyword>
<evidence type="ECO:0000313" key="4">
    <source>
        <dbReference type="EMBL" id="UNM12898.1"/>
    </source>
</evidence>
<dbReference type="Gene3D" id="3.40.190.10">
    <property type="entry name" value="Periplasmic binding protein-like II"/>
    <property type="match status" value="2"/>
</dbReference>
<feature type="signal peptide" evidence="3">
    <location>
        <begin position="1"/>
        <end position="29"/>
    </location>
</feature>
<keyword evidence="5" id="KW-1185">Reference proteome</keyword>
<protein>
    <submittedName>
        <fullName evidence="4">Carbohydrate ABC transporter substrate-binding protein</fullName>
    </submittedName>
</protein>
<dbReference type="PANTHER" id="PTHR43649">
    <property type="entry name" value="ARABINOSE-BINDING PROTEIN-RELATED"/>
    <property type="match status" value="1"/>
</dbReference>
<evidence type="ECO:0000256" key="1">
    <source>
        <dbReference type="ARBA" id="ARBA00008520"/>
    </source>
</evidence>
<dbReference type="Proteomes" id="UP000828924">
    <property type="component" value="Chromosome"/>
</dbReference>
<dbReference type="SUPFAM" id="SSF53850">
    <property type="entry name" value="Periplasmic binding protein-like II"/>
    <property type="match status" value="1"/>
</dbReference>
<keyword evidence="3" id="KW-0732">Signal</keyword>
<evidence type="ECO:0000256" key="3">
    <source>
        <dbReference type="SAM" id="SignalP"/>
    </source>
</evidence>
<dbReference type="PANTHER" id="PTHR43649:SF29">
    <property type="entry name" value="OSMOPROTECTIVE COMPOUNDS-BINDING PROTEIN GGTB"/>
    <property type="match status" value="1"/>
</dbReference>
<evidence type="ECO:0000313" key="5">
    <source>
        <dbReference type="Proteomes" id="UP000828924"/>
    </source>
</evidence>
<dbReference type="RefSeq" id="WP_242331598.1">
    <property type="nucleotide sequence ID" value="NZ_CP071872.1"/>
</dbReference>
<name>A0ABY3WJW2_9ACTN</name>
<feature type="chain" id="PRO_5046839642" evidence="3">
    <location>
        <begin position="30"/>
        <end position="427"/>
    </location>
</feature>
<accession>A0ABY3WJW2</accession>
<proteinExistence type="inferred from homology"/>
<dbReference type="EMBL" id="CP071872">
    <property type="protein sequence ID" value="UNM12898.1"/>
    <property type="molecule type" value="Genomic_DNA"/>
</dbReference>
<evidence type="ECO:0000256" key="2">
    <source>
        <dbReference type="ARBA" id="ARBA00022448"/>
    </source>
</evidence>
<organism evidence="4 5">
    <name type="scientific">Streptomyces formicae</name>
    <dbReference type="NCBI Taxonomy" id="1616117"/>
    <lineage>
        <taxon>Bacteria</taxon>
        <taxon>Bacillati</taxon>
        <taxon>Actinomycetota</taxon>
        <taxon>Actinomycetes</taxon>
        <taxon>Kitasatosporales</taxon>
        <taxon>Streptomycetaceae</taxon>
        <taxon>Streptomyces</taxon>
    </lineage>
</organism>
<sequence>MRRRQAGWRRARGPVAVGAVLALALTACGGGGFSDDGSSEAGQGGTVRMLVNITPNLTQDYWEKLVKPFEEAHDGVDVKIEAPSGKGVADTLQQQLAAGNAPDIVETLMVDETLAPKMLELTDQPWVKDTPLVEEAALGGKVYTVGVGEQAQSLVFYNKEAFAKAGIAEPPKTLDELTVAMGKLKKAGYLPLQTSGEFVTGLQLLQLADPSLAQTHPTWYQDIDKGARTVGGSMLPYLERYKSWLDRGYLDKNALGLKYADGETNFLSGKSAMYVMGSWFTASAADAGKDSAIGVFPAPVDEGQQHPGPQGATMAAPYMILKDTGQKDLALELVEWLVTDEKAVTSQLEQDGNFRRGLDRTFTPLERQVQQILDAAPSGVAQGEGYGENTLPRGFNTAWNTEVQGLYVGRSPEQVADAVDRWVRDHS</sequence>
<reference evidence="4 5" key="1">
    <citation type="submission" date="2021-03" db="EMBL/GenBank/DDBJ databases">
        <title>Complete genome of Streptomyces formicae strain 1H-GS9 (DSM 100524).</title>
        <authorList>
            <person name="Atanasov K.E."/>
            <person name="Altabella T."/>
            <person name="Ferrer A."/>
        </authorList>
    </citation>
    <scope>NUCLEOTIDE SEQUENCE [LARGE SCALE GENOMIC DNA]</scope>
    <source>
        <strain evidence="4 5">1H-GS9</strain>
    </source>
</reference>
<comment type="similarity">
    <text evidence="1">Belongs to the bacterial solute-binding protein 1 family.</text>
</comment>
<dbReference type="InterPro" id="IPR006059">
    <property type="entry name" value="SBP"/>
</dbReference>
<gene>
    <name evidence="4" type="ORF">J4032_16475</name>
</gene>
<dbReference type="InterPro" id="IPR050490">
    <property type="entry name" value="Bact_solute-bd_prot1"/>
</dbReference>